<evidence type="ECO:0000313" key="2">
    <source>
        <dbReference type="EMBL" id="KAF2112316.1"/>
    </source>
</evidence>
<keyword evidence="3" id="KW-1185">Reference proteome</keyword>
<evidence type="ECO:0000313" key="3">
    <source>
        <dbReference type="Proteomes" id="UP000799770"/>
    </source>
</evidence>
<feature type="region of interest" description="Disordered" evidence="1">
    <location>
        <begin position="1"/>
        <end position="30"/>
    </location>
</feature>
<dbReference type="EMBL" id="ML977331">
    <property type="protein sequence ID" value="KAF2112316.1"/>
    <property type="molecule type" value="Genomic_DNA"/>
</dbReference>
<protein>
    <submittedName>
        <fullName evidence="2">Uncharacterized protein</fullName>
    </submittedName>
</protein>
<evidence type="ECO:0000256" key="1">
    <source>
        <dbReference type="SAM" id="MobiDB-lite"/>
    </source>
</evidence>
<gene>
    <name evidence="2" type="ORF">BDV96DRAFT_649115</name>
</gene>
<proteinExistence type="predicted"/>
<reference evidence="2" key="1">
    <citation type="journal article" date="2020" name="Stud. Mycol.">
        <title>101 Dothideomycetes genomes: a test case for predicting lifestyles and emergence of pathogens.</title>
        <authorList>
            <person name="Haridas S."/>
            <person name="Albert R."/>
            <person name="Binder M."/>
            <person name="Bloem J."/>
            <person name="Labutti K."/>
            <person name="Salamov A."/>
            <person name="Andreopoulos B."/>
            <person name="Baker S."/>
            <person name="Barry K."/>
            <person name="Bills G."/>
            <person name="Bluhm B."/>
            <person name="Cannon C."/>
            <person name="Castanera R."/>
            <person name="Culley D."/>
            <person name="Daum C."/>
            <person name="Ezra D."/>
            <person name="Gonzalez J."/>
            <person name="Henrissat B."/>
            <person name="Kuo A."/>
            <person name="Liang C."/>
            <person name="Lipzen A."/>
            <person name="Lutzoni F."/>
            <person name="Magnuson J."/>
            <person name="Mondo S."/>
            <person name="Nolan M."/>
            <person name="Ohm R."/>
            <person name="Pangilinan J."/>
            <person name="Park H.-J."/>
            <person name="Ramirez L."/>
            <person name="Alfaro M."/>
            <person name="Sun H."/>
            <person name="Tritt A."/>
            <person name="Yoshinaga Y."/>
            <person name="Zwiers L.-H."/>
            <person name="Turgeon B."/>
            <person name="Goodwin S."/>
            <person name="Spatafora J."/>
            <person name="Crous P."/>
            <person name="Grigoriev I."/>
        </authorList>
    </citation>
    <scope>NUCLEOTIDE SEQUENCE</scope>
    <source>
        <strain evidence="2">CBS 627.86</strain>
    </source>
</reference>
<dbReference type="Proteomes" id="UP000799770">
    <property type="component" value="Unassembled WGS sequence"/>
</dbReference>
<accession>A0A6A5YZL0</accession>
<dbReference type="AlphaFoldDB" id="A0A6A5YZL0"/>
<sequence length="155" mass="17727">MPELGSGSTRLDEASSDAPAEQTQDDVPATHELSDEDKAALYDPNSFPTVHELVCKLLDPPMNSFNNQPMVIYVSMEWVLKQVDGRHFITDHVNGKRLFNKKSKIFTHGRQAGLPETYFTWLCEHQLEMRPGDPTVPSKFEYFPLRADFCRLRIT</sequence>
<name>A0A6A5YZL0_9PLEO</name>
<organism evidence="2 3">
    <name type="scientific">Lophiotrema nucula</name>
    <dbReference type="NCBI Taxonomy" id="690887"/>
    <lineage>
        <taxon>Eukaryota</taxon>
        <taxon>Fungi</taxon>
        <taxon>Dikarya</taxon>
        <taxon>Ascomycota</taxon>
        <taxon>Pezizomycotina</taxon>
        <taxon>Dothideomycetes</taxon>
        <taxon>Pleosporomycetidae</taxon>
        <taxon>Pleosporales</taxon>
        <taxon>Lophiotremataceae</taxon>
        <taxon>Lophiotrema</taxon>
    </lineage>
</organism>